<protein>
    <submittedName>
        <fullName evidence="2">Uncharacterized protein</fullName>
    </submittedName>
</protein>
<dbReference type="AlphaFoldDB" id="X1VQL7"/>
<evidence type="ECO:0000256" key="1">
    <source>
        <dbReference type="SAM" id="MobiDB-lite"/>
    </source>
</evidence>
<proteinExistence type="predicted"/>
<evidence type="ECO:0000313" key="2">
    <source>
        <dbReference type="EMBL" id="GAJ19041.1"/>
    </source>
</evidence>
<sequence>GLNSPFKNRVEVAVVALREGFADLPMPEQAEERTVAGMGADPRVKKTRPGPGSKPQNHENGTPYNHAHGYSLMCDDIERAG</sequence>
<feature type="compositionally biased region" description="Polar residues" evidence="1">
    <location>
        <begin position="54"/>
        <end position="63"/>
    </location>
</feature>
<feature type="non-terminal residue" evidence="2">
    <location>
        <position position="81"/>
    </location>
</feature>
<feature type="non-terminal residue" evidence="2">
    <location>
        <position position="1"/>
    </location>
</feature>
<feature type="region of interest" description="Disordered" evidence="1">
    <location>
        <begin position="31"/>
        <end position="69"/>
    </location>
</feature>
<accession>X1VQL7</accession>
<comment type="caution">
    <text evidence="2">The sequence shown here is derived from an EMBL/GenBank/DDBJ whole genome shotgun (WGS) entry which is preliminary data.</text>
</comment>
<reference evidence="2" key="1">
    <citation type="journal article" date="2014" name="Front. Microbiol.">
        <title>High frequency of phylogenetically diverse reductive dehalogenase-homologous genes in deep subseafloor sedimentary metagenomes.</title>
        <authorList>
            <person name="Kawai M."/>
            <person name="Futagami T."/>
            <person name="Toyoda A."/>
            <person name="Takaki Y."/>
            <person name="Nishi S."/>
            <person name="Hori S."/>
            <person name="Arai W."/>
            <person name="Tsubouchi T."/>
            <person name="Morono Y."/>
            <person name="Uchiyama I."/>
            <person name="Ito T."/>
            <person name="Fujiyama A."/>
            <person name="Inagaki F."/>
            <person name="Takami H."/>
        </authorList>
    </citation>
    <scope>NUCLEOTIDE SEQUENCE</scope>
    <source>
        <strain evidence="2">Expedition CK06-06</strain>
    </source>
</reference>
<gene>
    <name evidence="2" type="ORF">S12H4_62472</name>
</gene>
<dbReference type="EMBL" id="BARW01041930">
    <property type="protein sequence ID" value="GAJ19041.1"/>
    <property type="molecule type" value="Genomic_DNA"/>
</dbReference>
<name>X1VQL7_9ZZZZ</name>
<organism evidence="2">
    <name type="scientific">marine sediment metagenome</name>
    <dbReference type="NCBI Taxonomy" id="412755"/>
    <lineage>
        <taxon>unclassified sequences</taxon>
        <taxon>metagenomes</taxon>
        <taxon>ecological metagenomes</taxon>
    </lineage>
</organism>